<evidence type="ECO:0000256" key="1">
    <source>
        <dbReference type="ARBA" id="ARBA00004635"/>
    </source>
</evidence>
<dbReference type="PROSITE" id="PS51257">
    <property type="entry name" value="PROKAR_LIPOPROTEIN"/>
    <property type="match status" value="1"/>
</dbReference>
<evidence type="ECO:0000256" key="4">
    <source>
        <dbReference type="ARBA" id="ARBA00022729"/>
    </source>
</evidence>
<keyword evidence="4" id="KW-0732">Signal</keyword>
<evidence type="ECO:0000259" key="9">
    <source>
        <dbReference type="Pfam" id="PF25198"/>
    </source>
</evidence>
<feature type="domain" description="Spore germination protein N-terminal" evidence="9">
    <location>
        <begin position="21"/>
        <end position="196"/>
    </location>
</feature>
<evidence type="ECO:0000256" key="2">
    <source>
        <dbReference type="ARBA" id="ARBA00007886"/>
    </source>
</evidence>
<evidence type="ECO:0000256" key="5">
    <source>
        <dbReference type="ARBA" id="ARBA00023136"/>
    </source>
</evidence>
<protein>
    <submittedName>
        <fullName evidence="10">Ger(X)C family spore germination protein</fullName>
    </submittedName>
</protein>
<evidence type="ECO:0000256" key="7">
    <source>
        <dbReference type="ARBA" id="ARBA00023288"/>
    </source>
</evidence>
<name>A0A9X1Y8K7_9BACL</name>
<gene>
    <name evidence="10" type="ORF">M0651_19065</name>
</gene>
<evidence type="ECO:0000259" key="8">
    <source>
        <dbReference type="Pfam" id="PF05504"/>
    </source>
</evidence>
<proteinExistence type="inferred from homology"/>
<dbReference type="EMBL" id="JALPRK010000022">
    <property type="protein sequence ID" value="MCK8489277.1"/>
    <property type="molecule type" value="Genomic_DNA"/>
</dbReference>
<comment type="caution">
    <text evidence="10">The sequence shown here is derived from an EMBL/GenBank/DDBJ whole genome shotgun (WGS) entry which is preliminary data.</text>
</comment>
<dbReference type="Pfam" id="PF25198">
    <property type="entry name" value="Spore_GerAC_N"/>
    <property type="match status" value="1"/>
</dbReference>
<dbReference type="Gene3D" id="3.30.300.210">
    <property type="entry name" value="Nutrient germinant receptor protein C, domain 3"/>
    <property type="match status" value="1"/>
</dbReference>
<dbReference type="InterPro" id="IPR008844">
    <property type="entry name" value="Spore_GerAC-like"/>
</dbReference>
<dbReference type="Pfam" id="PF05504">
    <property type="entry name" value="Spore_GerAC"/>
    <property type="match status" value="1"/>
</dbReference>
<dbReference type="AlphaFoldDB" id="A0A9X1Y8K7"/>
<dbReference type="NCBIfam" id="TIGR02887">
    <property type="entry name" value="spore_ger_x_C"/>
    <property type="match status" value="1"/>
</dbReference>
<dbReference type="PANTHER" id="PTHR35789:SF1">
    <property type="entry name" value="SPORE GERMINATION PROTEIN B3"/>
    <property type="match status" value="1"/>
</dbReference>
<keyword evidence="11" id="KW-1185">Reference proteome</keyword>
<evidence type="ECO:0000256" key="6">
    <source>
        <dbReference type="ARBA" id="ARBA00023139"/>
    </source>
</evidence>
<evidence type="ECO:0000313" key="11">
    <source>
        <dbReference type="Proteomes" id="UP001139534"/>
    </source>
</evidence>
<dbReference type="GO" id="GO:0016020">
    <property type="term" value="C:membrane"/>
    <property type="evidence" value="ECO:0007669"/>
    <property type="project" value="UniProtKB-SubCell"/>
</dbReference>
<dbReference type="InterPro" id="IPR057336">
    <property type="entry name" value="GerAC_N"/>
</dbReference>
<dbReference type="InterPro" id="IPR046953">
    <property type="entry name" value="Spore_GerAC-like_C"/>
</dbReference>
<sequence length="383" mass="43065">MRASLAILVLVFSLLLTGCWDMKETQNINFITALGVDYKEGRYIIYSQLLDFAEIAKQEGTVETGNGKVWIGQGEGRTIDEALNSLYPASQQRTFWTHVRAIVFSKALLDKHLTEAVNGLIQNRDLRYTPWVFGTYQNIPDIFSSISLLNESVLNSELLDPEEIFRQYSFIEPIRVINLMNGVKEPAVTALLPLISCTTKVWKGEGEPVSQVKLVGAYAIAQGANRGLVNSAMLQGARYIAFNRMIIFPLTLTLEDGTPVTLSIIHSKSDVGVRANDEYPKVRIQVRIKAYITEAGTASGVSAATIDELAEKKIEQDIRRSFDAAKAKQIDLYNLEEKLYRDEHARWKELMSRGKPLISLMELDEVQVEMNLVHSSSYKLLNR</sequence>
<dbReference type="RefSeq" id="WP_248553318.1">
    <property type="nucleotide sequence ID" value="NZ_JALPRK010000022.1"/>
</dbReference>
<dbReference type="PANTHER" id="PTHR35789">
    <property type="entry name" value="SPORE GERMINATION PROTEIN B3"/>
    <property type="match status" value="1"/>
</dbReference>
<keyword evidence="6" id="KW-0564">Palmitate</keyword>
<dbReference type="InterPro" id="IPR038501">
    <property type="entry name" value="Spore_GerAC_C_sf"/>
</dbReference>
<dbReference type="Proteomes" id="UP001139534">
    <property type="component" value="Unassembled WGS sequence"/>
</dbReference>
<organism evidence="10 11">
    <name type="scientific">Paenibacillus mellifer</name>
    <dbReference type="NCBI Taxonomy" id="2937794"/>
    <lineage>
        <taxon>Bacteria</taxon>
        <taxon>Bacillati</taxon>
        <taxon>Bacillota</taxon>
        <taxon>Bacilli</taxon>
        <taxon>Bacillales</taxon>
        <taxon>Paenibacillaceae</taxon>
        <taxon>Paenibacillus</taxon>
    </lineage>
</organism>
<feature type="domain" description="Spore germination GerAC-like C-terminal" evidence="8">
    <location>
        <begin position="251"/>
        <end position="351"/>
    </location>
</feature>
<evidence type="ECO:0000313" key="10">
    <source>
        <dbReference type="EMBL" id="MCK8489277.1"/>
    </source>
</evidence>
<reference evidence="10" key="1">
    <citation type="submission" date="2022-04" db="EMBL/GenBank/DDBJ databases">
        <authorList>
            <person name="Seo M.-J."/>
        </authorList>
    </citation>
    <scope>NUCLEOTIDE SEQUENCE</scope>
    <source>
        <strain evidence="10">MBLB2552</strain>
    </source>
</reference>
<keyword evidence="3" id="KW-0309">Germination</keyword>
<comment type="similarity">
    <text evidence="2">Belongs to the GerABKC lipoprotein family.</text>
</comment>
<evidence type="ECO:0000256" key="3">
    <source>
        <dbReference type="ARBA" id="ARBA00022544"/>
    </source>
</evidence>
<dbReference type="GO" id="GO:0009847">
    <property type="term" value="P:spore germination"/>
    <property type="evidence" value="ECO:0007669"/>
    <property type="project" value="InterPro"/>
</dbReference>
<keyword evidence="7" id="KW-0449">Lipoprotein</keyword>
<keyword evidence="5" id="KW-0472">Membrane</keyword>
<accession>A0A9X1Y8K7</accession>
<comment type="subcellular location">
    <subcellularLocation>
        <location evidence="1">Membrane</location>
        <topology evidence="1">Lipid-anchor</topology>
    </subcellularLocation>
</comment>